<dbReference type="InterPro" id="IPR000425">
    <property type="entry name" value="MIP"/>
</dbReference>
<keyword evidence="9" id="KW-1185">Reference proteome</keyword>
<feature type="transmembrane region" description="Helical" evidence="7">
    <location>
        <begin position="119"/>
        <end position="137"/>
    </location>
</feature>
<evidence type="ECO:0000256" key="3">
    <source>
        <dbReference type="ARBA" id="ARBA00022692"/>
    </source>
</evidence>
<proteinExistence type="inferred from homology"/>
<dbReference type="GO" id="GO:0015250">
    <property type="term" value="F:water channel activity"/>
    <property type="evidence" value="ECO:0000318"/>
    <property type="project" value="GO_Central"/>
</dbReference>
<keyword evidence="5 7" id="KW-0472">Membrane</keyword>
<sequence length="196" mass="21459">MQAILRSEGGSAARTEDRDYIEPEPHLLWTVDEFYKWSLYRAAIAEFIATLLFVYIGVSAAIGNGRTSPDGVGALGVAWSFGPTIFVLVYCTAGVSGGHINPAVTLGLLLGRKLSVPRAFIYMIAQMAGGICGAGLVKDCRKLHSRCWAARRIRSVQISASAQVWQQKSSELSSWFTWSTLPLMLRARPGTRMCRC</sequence>
<evidence type="ECO:0000256" key="6">
    <source>
        <dbReference type="RuleBase" id="RU000477"/>
    </source>
</evidence>
<comment type="similarity">
    <text evidence="6">Belongs to the MIP/aquaporin (TC 1.A.8) family.</text>
</comment>
<dbReference type="OMA" id="ISGKLFY"/>
<dbReference type="InterPro" id="IPR022357">
    <property type="entry name" value="MIP_CS"/>
</dbReference>
<evidence type="ECO:0000256" key="2">
    <source>
        <dbReference type="ARBA" id="ARBA00022448"/>
    </source>
</evidence>
<dbReference type="GO" id="GO:0005886">
    <property type="term" value="C:plasma membrane"/>
    <property type="evidence" value="ECO:0000318"/>
    <property type="project" value="GO_Central"/>
</dbReference>
<evidence type="ECO:0000256" key="7">
    <source>
        <dbReference type="SAM" id="Phobius"/>
    </source>
</evidence>
<dbReference type="AlphaFoldDB" id="A0A2R6XN25"/>
<protein>
    <recommendedName>
        <fullName evidence="10">Aquaporin</fullName>
    </recommendedName>
</protein>
<keyword evidence="2 6" id="KW-0813">Transport</keyword>
<name>A0A2R6XN25_MARPO</name>
<dbReference type="PROSITE" id="PS00221">
    <property type="entry name" value="MIP"/>
    <property type="match status" value="1"/>
</dbReference>
<dbReference type="Proteomes" id="UP000244005">
    <property type="component" value="Unassembled WGS sequence"/>
</dbReference>
<keyword evidence="3 6" id="KW-0812">Transmembrane</keyword>
<dbReference type="OrthoDB" id="3222at2759"/>
<organism evidence="8 9">
    <name type="scientific">Marchantia polymorpha</name>
    <name type="common">Common liverwort</name>
    <name type="synonym">Marchantia aquatica</name>
    <dbReference type="NCBI Taxonomy" id="3197"/>
    <lineage>
        <taxon>Eukaryota</taxon>
        <taxon>Viridiplantae</taxon>
        <taxon>Streptophyta</taxon>
        <taxon>Embryophyta</taxon>
        <taxon>Marchantiophyta</taxon>
        <taxon>Marchantiopsida</taxon>
        <taxon>Marchantiidae</taxon>
        <taxon>Marchantiales</taxon>
        <taxon>Marchantiaceae</taxon>
        <taxon>Marchantia</taxon>
    </lineage>
</organism>
<dbReference type="Gramene" id="MpUg00252.1">
    <property type="protein sequence ID" value="MpUg00252.1.cds"/>
    <property type="gene ID" value="MpUg00252"/>
</dbReference>
<dbReference type="Pfam" id="PF00230">
    <property type="entry name" value="MIP"/>
    <property type="match status" value="1"/>
</dbReference>
<evidence type="ECO:0000256" key="4">
    <source>
        <dbReference type="ARBA" id="ARBA00022989"/>
    </source>
</evidence>
<evidence type="ECO:0000256" key="5">
    <source>
        <dbReference type="ARBA" id="ARBA00023136"/>
    </source>
</evidence>
<evidence type="ECO:0008006" key="10">
    <source>
        <dbReference type="Google" id="ProtNLM"/>
    </source>
</evidence>
<evidence type="ECO:0000256" key="1">
    <source>
        <dbReference type="ARBA" id="ARBA00004141"/>
    </source>
</evidence>
<feature type="transmembrane region" description="Helical" evidence="7">
    <location>
        <begin position="39"/>
        <end position="62"/>
    </location>
</feature>
<dbReference type="InterPro" id="IPR023271">
    <property type="entry name" value="Aquaporin-like"/>
</dbReference>
<dbReference type="PANTHER" id="PTHR45687">
    <property type="entry name" value="AQUAPORIN OR AQUAGLYCEROPORIN RELATED"/>
    <property type="match status" value="1"/>
</dbReference>
<gene>
    <name evidence="8" type="ORF">MARPO_0008s0261</name>
</gene>
<dbReference type="InterPro" id="IPR034294">
    <property type="entry name" value="Aquaporin_transptr"/>
</dbReference>
<evidence type="ECO:0000313" key="9">
    <source>
        <dbReference type="Proteomes" id="UP000244005"/>
    </source>
</evidence>
<evidence type="ECO:0000313" key="8">
    <source>
        <dbReference type="EMBL" id="PTQ47520.1"/>
    </source>
</evidence>
<dbReference type="EMBL" id="KZ772680">
    <property type="protein sequence ID" value="PTQ47520.1"/>
    <property type="molecule type" value="Genomic_DNA"/>
</dbReference>
<reference evidence="9" key="1">
    <citation type="journal article" date="2017" name="Cell">
        <title>Insights into land plant evolution garnered from the Marchantia polymorpha genome.</title>
        <authorList>
            <person name="Bowman J.L."/>
            <person name="Kohchi T."/>
            <person name="Yamato K.T."/>
            <person name="Jenkins J."/>
            <person name="Shu S."/>
            <person name="Ishizaki K."/>
            <person name="Yamaoka S."/>
            <person name="Nishihama R."/>
            <person name="Nakamura Y."/>
            <person name="Berger F."/>
            <person name="Adam C."/>
            <person name="Aki S.S."/>
            <person name="Althoff F."/>
            <person name="Araki T."/>
            <person name="Arteaga-Vazquez M.A."/>
            <person name="Balasubrmanian S."/>
            <person name="Barry K."/>
            <person name="Bauer D."/>
            <person name="Boehm C.R."/>
            <person name="Briginshaw L."/>
            <person name="Caballero-Perez J."/>
            <person name="Catarino B."/>
            <person name="Chen F."/>
            <person name="Chiyoda S."/>
            <person name="Chovatia M."/>
            <person name="Davies K.M."/>
            <person name="Delmans M."/>
            <person name="Demura T."/>
            <person name="Dierschke T."/>
            <person name="Dolan L."/>
            <person name="Dorantes-Acosta A.E."/>
            <person name="Eklund D.M."/>
            <person name="Florent S.N."/>
            <person name="Flores-Sandoval E."/>
            <person name="Fujiyama A."/>
            <person name="Fukuzawa H."/>
            <person name="Galik B."/>
            <person name="Grimanelli D."/>
            <person name="Grimwood J."/>
            <person name="Grossniklaus U."/>
            <person name="Hamada T."/>
            <person name="Haseloff J."/>
            <person name="Hetherington A.J."/>
            <person name="Higo A."/>
            <person name="Hirakawa Y."/>
            <person name="Hundley H.N."/>
            <person name="Ikeda Y."/>
            <person name="Inoue K."/>
            <person name="Inoue S.I."/>
            <person name="Ishida S."/>
            <person name="Jia Q."/>
            <person name="Kakita M."/>
            <person name="Kanazawa T."/>
            <person name="Kawai Y."/>
            <person name="Kawashima T."/>
            <person name="Kennedy M."/>
            <person name="Kinose K."/>
            <person name="Kinoshita T."/>
            <person name="Kohara Y."/>
            <person name="Koide E."/>
            <person name="Komatsu K."/>
            <person name="Kopischke S."/>
            <person name="Kubo M."/>
            <person name="Kyozuka J."/>
            <person name="Lagercrantz U."/>
            <person name="Lin S.S."/>
            <person name="Lindquist E."/>
            <person name="Lipzen A.M."/>
            <person name="Lu C.W."/>
            <person name="De Luna E."/>
            <person name="Martienssen R.A."/>
            <person name="Minamino N."/>
            <person name="Mizutani M."/>
            <person name="Mizutani M."/>
            <person name="Mochizuki N."/>
            <person name="Monte I."/>
            <person name="Mosher R."/>
            <person name="Nagasaki H."/>
            <person name="Nakagami H."/>
            <person name="Naramoto S."/>
            <person name="Nishitani K."/>
            <person name="Ohtani M."/>
            <person name="Okamoto T."/>
            <person name="Okumura M."/>
            <person name="Phillips J."/>
            <person name="Pollak B."/>
            <person name="Reinders A."/>
            <person name="Rovekamp M."/>
            <person name="Sano R."/>
            <person name="Sawa S."/>
            <person name="Schmid M.W."/>
            <person name="Shirakawa M."/>
            <person name="Solano R."/>
            <person name="Spunde A."/>
            <person name="Suetsugu N."/>
            <person name="Sugano S."/>
            <person name="Sugiyama A."/>
            <person name="Sun R."/>
            <person name="Suzuki Y."/>
            <person name="Takenaka M."/>
            <person name="Takezawa D."/>
            <person name="Tomogane H."/>
            <person name="Tsuzuki M."/>
            <person name="Ueda T."/>
            <person name="Umeda M."/>
            <person name="Ward J.M."/>
            <person name="Watanabe Y."/>
            <person name="Yazaki K."/>
            <person name="Yokoyama R."/>
            <person name="Yoshitake Y."/>
            <person name="Yotsui I."/>
            <person name="Zachgo S."/>
            <person name="Schmutz J."/>
        </authorList>
    </citation>
    <scope>NUCLEOTIDE SEQUENCE [LARGE SCALE GENOMIC DNA]</scope>
    <source>
        <strain evidence="9">Tak-1</strain>
    </source>
</reference>
<feature type="transmembrane region" description="Helical" evidence="7">
    <location>
        <begin position="74"/>
        <end position="99"/>
    </location>
</feature>
<keyword evidence="4 7" id="KW-1133">Transmembrane helix</keyword>
<comment type="subcellular location">
    <subcellularLocation>
        <location evidence="1">Membrane</location>
        <topology evidence="1">Multi-pass membrane protein</topology>
    </subcellularLocation>
</comment>
<dbReference type="Gramene" id="MpUg00240.1">
    <property type="protein sequence ID" value="MpUg00240.1.cds"/>
    <property type="gene ID" value="MpUg00240"/>
</dbReference>
<accession>A0A2R6XN25</accession>
<dbReference type="SUPFAM" id="SSF81338">
    <property type="entry name" value="Aquaporin-like"/>
    <property type="match status" value="1"/>
</dbReference>
<dbReference type="PRINTS" id="PR00783">
    <property type="entry name" value="MINTRINSICP"/>
</dbReference>
<dbReference type="Gene3D" id="1.20.1080.10">
    <property type="entry name" value="Glycerol uptake facilitator protein"/>
    <property type="match status" value="1"/>
</dbReference>